<dbReference type="AlphaFoldDB" id="A0A1S7LF48"/>
<evidence type="ECO:0000256" key="1">
    <source>
        <dbReference type="SAM" id="SignalP"/>
    </source>
</evidence>
<dbReference type="EMBL" id="LO017727">
    <property type="protein sequence ID" value="CRH05592.1"/>
    <property type="molecule type" value="Genomic_DNA"/>
</dbReference>
<accession>A0A1S7LF48</accession>
<evidence type="ECO:0000313" key="2">
    <source>
        <dbReference type="EMBL" id="CRH05592.1"/>
    </source>
</evidence>
<protein>
    <submittedName>
        <fullName evidence="2">Uncharacterized protein</fullName>
    </submittedName>
</protein>
<keyword evidence="1" id="KW-0732">Signal</keyword>
<reference evidence="2" key="1">
    <citation type="submission" date="2015-04" db="EMBL/GenBank/DDBJ databases">
        <authorList>
            <person name="Syromyatnikov M.Y."/>
            <person name="Popov V.N."/>
        </authorList>
    </citation>
    <scope>NUCLEOTIDE SEQUENCE</scope>
    <source>
        <strain evidence="2">MO-1</strain>
    </source>
</reference>
<name>A0A1S7LF48_MAGMO</name>
<feature type="signal peptide" evidence="1">
    <location>
        <begin position="1"/>
        <end position="24"/>
    </location>
</feature>
<feature type="chain" id="PRO_5013068771" evidence="1">
    <location>
        <begin position="25"/>
        <end position="292"/>
    </location>
</feature>
<gene>
    <name evidence="2" type="ORF">MAGMO_1402</name>
</gene>
<organism evidence="2">
    <name type="scientific">Magnetococcus massalia (strain MO-1)</name>
    <dbReference type="NCBI Taxonomy" id="451514"/>
    <lineage>
        <taxon>Bacteria</taxon>
        <taxon>Pseudomonadati</taxon>
        <taxon>Pseudomonadota</taxon>
        <taxon>Magnetococcia</taxon>
        <taxon>Magnetococcales</taxon>
        <taxon>Magnetococcaceae</taxon>
        <taxon>Magnetococcus</taxon>
    </lineage>
</organism>
<sequence>MIFRSINLIALFALLLMASAPVRAEMVMPYILASQSAGSVSSAVAEAKSKLAAAGFEVAGEYSPYAGTHIVVATSEVQKAHAAKTEHGGFGAAMRIAINQAGGDVQISYVNPEWMAHVYRMEGKGEALKAKLAAALGNQKLFGSAEGMDHERLRNYQYMIFMPDFEDPITLASYGSQKEALAAVEAGLAKGAGGTKKVYRVDLPGKAESVIGIALTQGDGADNKIMPVIDTTAMKQSAHLPYEVLVTEGKVIMLHGKFRIAQSFPDLAMGTFMEISSAPDAIEASLKAAAKM</sequence>
<proteinExistence type="predicted"/>